<dbReference type="HOGENOM" id="CLU_027862_0_0_11"/>
<dbReference type="EMBL" id="CP000667">
    <property type="protein sequence ID" value="ABP53699.1"/>
    <property type="molecule type" value="Genomic_DNA"/>
</dbReference>
<dbReference type="SUPFAM" id="SSF51126">
    <property type="entry name" value="Pectin lyase-like"/>
    <property type="match status" value="2"/>
</dbReference>
<proteinExistence type="predicted"/>
<name>A4X499_SALTO</name>
<feature type="compositionally biased region" description="Basic and acidic residues" evidence="1">
    <location>
        <begin position="88"/>
        <end position="100"/>
    </location>
</feature>
<organism evidence="2 3">
    <name type="scientific">Salinispora tropica (strain ATCC BAA-916 / DSM 44818 / JCM 13857 / NBRC 105044 / CNB-440)</name>
    <dbReference type="NCBI Taxonomy" id="369723"/>
    <lineage>
        <taxon>Bacteria</taxon>
        <taxon>Bacillati</taxon>
        <taxon>Actinomycetota</taxon>
        <taxon>Actinomycetes</taxon>
        <taxon>Micromonosporales</taxon>
        <taxon>Micromonosporaceae</taxon>
        <taxon>Salinispora</taxon>
    </lineage>
</organism>
<dbReference type="PATRIC" id="fig|369723.5.peg.1253"/>
<dbReference type="eggNOG" id="COG3210">
    <property type="taxonomic scope" value="Bacteria"/>
</dbReference>
<dbReference type="AlphaFoldDB" id="A4X499"/>
<feature type="compositionally biased region" description="Gly residues" evidence="1">
    <location>
        <begin position="68"/>
        <end position="79"/>
    </location>
</feature>
<evidence type="ECO:0008006" key="4">
    <source>
        <dbReference type="Google" id="ProtNLM"/>
    </source>
</evidence>
<dbReference type="PANTHER" id="PTHR11319">
    <property type="entry name" value="G PROTEIN-COUPLED RECEPTOR-RELATED"/>
    <property type="match status" value="1"/>
</dbReference>
<sequence length="481" mass="48082">MSARRFTNRGWWAQGPVRAAALTGVVGLSGVAVTGTGAPPVLAGDTKAEQRPGAVADNHPGRSAQWGETGGGEWGGEWGTAGAPEWKPTTEAHSSDHRERQVPCDADSLIAAITAANTNGGGVLSLTKKCTYTLTTGDGGNGLPPVVQPITINGNGARITRAASAEAFRILDVASGGKLALRDLAVTNGRAPDDESGGGIRVQEGASLRVTRTTIAGNVTNGQNADGAGISNQGATHVERSTITDNTAAQDGAGLYNLGGLVTVEKSKITRNIASDTGGGLENDGGVTTISHTLIRDNRATASGGGLINQGNTVKIFHSTVAGNTAAIGGGIADNSGDTLLATAVTVRGNTAQTAGGGVAVTAFSGVTIDDSAITDNVTTAGDGAGVWIEDDFSGNNISIRRSLVAWNQAAGAGAQGGGLYVGIDGTVALTDTRIVENIAVDPPGGVYNAGVVTTTGKVIITDNRPTNCTGSPQPVPGCFG</sequence>
<dbReference type="Gene3D" id="2.160.20.10">
    <property type="entry name" value="Single-stranded right-handed beta-helix, Pectin lyase-like"/>
    <property type="match status" value="1"/>
</dbReference>
<dbReference type="RefSeq" id="WP_011905131.1">
    <property type="nucleotide sequence ID" value="NC_009380.1"/>
</dbReference>
<dbReference type="KEGG" id="stp:Strop_1229"/>
<dbReference type="InterPro" id="IPR012334">
    <property type="entry name" value="Pectin_lyas_fold"/>
</dbReference>
<gene>
    <name evidence="2" type="ordered locus">Strop_1229</name>
</gene>
<accession>A4X499</accession>
<dbReference type="STRING" id="369723.Strop_1229"/>
<evidence type="ECO:0000313" key="3">
    <source>
        <dbReference type="Proteomes" id="UP000000235"/>
    </source>
</evidence>
<protein>
    <recommendedName>
        <fullName evidence="4">Polymorphic outer membrane protein</fullName>
    </recommendedName>
</protein>
<dbReference type="InterPro" id="IPR011050">
    <property type="entry name" value="Pectin_lyase_fold/virulence"/>
</dbReference>
<dbReference type="InterPro" id="IPR006626">
    <property type="entry name" value="PbH1"/>
</dbReference>
<evidence type="ECO:0000256" key="1">
    <source>
        <dbReference type="SAM" id="MobiDB-lite"/>
    </source>
</evidence>
<dbReference type="PANTHER" id="PTHR11319:SF35">
    <property type="entry name" value="OUTER MEMBRANE PROTEIN PMPC-RELATED"/>
    <property type="match status" value="1"/>
</dbReference>
<evidence type="ECO:0000313" key="2">
    <source>
        <dbReference type="EMBL" id="ABP53699.1"/>
    </source>
</evidence>
<dbReference type="SMART" id="SM00710">
    <property type="entry name" value="PbH1"/>
    <property type="match status" value="7"/>
</dbReference>
<reference evidence="3" key="1">
    <citation type="journal article" date="2007" name="Proc. Natl. Acad. Sci. U.S.A.">
        <title>Genome sequencing reveals complex secondary metabolome in the marine actinomycete Salinispora tropica.</title>
        <authorList>
            <person name="Udwary D.W."/>
            <person name="Zeigler L."/>
            <person name="Asolkar R.N."/>
            <person name="Singan V."/>
            <person name="Lapidus A."/>
            <person name="Fenical W."/>
            <person name="Jensen P.R."/>
            <person name="Moore B.S."/>
        </authorList>
    </citation>
    <scope>NUCLEOTIDE SEQUENCE [LARGE SCALE GENOMIC DNA]</scope>
    <source>
        <strain evidence="3">ATCC BAA-916 / DSM 44818 / CNB-440</strain>
    </source>
</reference>
<keyword evidence="3" id="KW-1185">Reference proteome</keyword>
<feature type="region of interest" description="Disordered" evidence="1">
    <location>
        <begin position="42"/>
        <end position="100"/>
    </location>
</feature>
<dbReference type="Proteomes" id="UP000000235">
    <property type="component" value="Chromosome"/>
</dbReference>